<dbReference type="GO" id="GO:0016747">
    <property type="term" value="F:acyltransferase activity, transferring groups other than amino-acyl groups"/>
    <property type="evidence" value="ECO:0007669"/>
    <property type="project" value="InterPro"/>
</dbReference>
<sequence length="180" mass="19518">MLIRDAGTGGNGSHDGNGRRHQDGEDADWSQIWPFWRKIVEARETYAWAPDTPEEKARALWMGAGKRVHVVEDEDGVIVATASVGPNYGAGGPAAHIANAGFMVDPEHAGRGIGRLLAEHVLEQAKADGYRGMVFNAVVETNPAVRLWTSLGFTILGTVPEAYEHARHGLVGLHIMYRAL</sequence>
<dbReference type="AlphaFoldDB" id="A0A7W0DMT5"/>
<dbReference type="EMBL" id="JACEHE010000009">
    <property type="protein sequence ID" value="MBA2947533.1"/>
    <property type="molecule type" value="Genomic_DNA"/>
</dbReference>
<dbReference type="Gene3D" id="3.40.630.30">
    <property type="match status" value="1"/>
</dbReference>
<dbReference type="InterPro" id="IPR016181">
    <property type="entry name" value="Acyl_CoA_acyltransferase"/>
</dbReference>
<proteinExistence type="predicted"/>
<feature type="domain" description="N-acetyltransferase" evidence="2">
    <location>
        <begin position="19"/>
        <end position="180"/>
    </location>
</feature>
<evidence type="ECO:0000313" key="3">
    <source>
        <dbReference type="EMBL" id="MBA2947533.1"/>
    </source>
</evidence>
<accession>A0A7W0DMT5</accession>
<feature type="region of interest" description="Disordered" evidence="1">
    <location>
        <begin position="1"/>
        <end position="26"/>
    </location>
</feature>
<dbReference type="PANTHER" id="PTHR43138">
    <property type="entry name" value="ACETYLTRANSFERASE, GNAT FAMILY"/>
    <property type="match status" value="1"/>
</dbReference>
<dbReference type="PANTHER" id="PTHR43138:SF1">
    <property type="entry name" value="N-ACETYLTRANSFERASE ACA1"/>
    <property type="match status" value="1"/>
</dbReference>
<dbReference type="PROSITE" id="PS51186">
    <property type="entry name" value="GNAT"/>
    <property type="match status" value="1"/>
</dbReference>
<dbReference type="InterPro" id="IPR000182">
    <property type="entry name" value="GNAT_dom"/>
</dbReference>
<gene>
    <name evidence="3" type="ORF">H1D24_17400</name>
</gene>
<keyword evidence="3" id="KW-0808">Transferase</keyword>
<dbReference type="Proteomes" id="UP000545761">
    <property type="component" value="Unassembled WGS sequence"/>
</dbReference>
<evidence type="ECO:0000259" key="2">
    <source>
        <dbReference type="PROSITE" id="PS51186"/>
    </source>
</evidence>
<dbReference type="SUPFAM" id="SSF55729">
    <property type="entry name" value="Acyl-CoA N-acyltransferases (Nat)"/>
    <property type="match status" value="1"/>
</dbReference>
<comment type="caution">
    <text evidence="3">The sequence shown here is derived from an EMBL/GenBank/DDBJ whole genome shotgun (WGS) entry which is preliminary data.</text>
</comment>
<reference evidence="3 4" key="1">
    <citation type="submission" date="2020-07" db="EMBL/GenBank/DDBJ databases">
        <title>Streptomyces isolated from Indian soil.</title>
        <authorList>
            <person name="Mandal S."/>
            <person name="Maiti P.K."/>
        </authorList>
    </citation>
    <scope>NUCLEOTIDE SEQUENCE [LARGE SCALE GENOMIC DNA]</scope>
    <source>
        <strain evidence="3 4">PSKA28</strain>
    </source>
</reference>
<evidence type="ECO:0000313" key="4">
    <source>
        <dbReference type="Proteomes" id="UP000545761"/>
    </source>
</evidence>
<dbReference type="RefSeq" id="WP_181658489.1">
    <property type="nucleotide sequence ID" value="NZ_JACEHE010000009.1"/>
</dbReference>
<evidence type="ECO:0000256" key="1">
    <source>
        <dbReference type="SAM" id="MobiDB-lite"/>
    </source>
</evidence>
<organism evidence="3 4">
    <name type="scientific">Streptomyces himalayensis subsp. himalayensis</name>
    <dbReference type="NCBI Taxonomy" id="2756131"/>
    <lineage>
        <taxon>Bacteria</taxon>
        <taxon>Bacillati</taxon>
        <taxon>Actinomycetota</taxon>
        <taxon>Actinomycetes</taxon>
        <taxon>Kitasatosporales</taxon>
        <taxon>Streptomycetaceae</taxon>
        <taxon>Streptomyces</taxon>
        <taxon>Streptomyces himalayensis</taxon>
    </lineage>
</organism>
<protein>
    <submittedName>
        <fullName evidence="3">GNAT family N-acetyltransferase</fullName>
    </submittedName>
</protein>
<dbReference type="InterPro" id="IPR052742">
    <property type="entry name" value="Mito_N-acetyltransferase"/>
</dbReference>
<dbReference type="CDD" id="cd04301">
    <property type="entry name" value="NAT_SF"/>
    <property type="match status" value="1"/>
</dbReference>
<name>A0A7W0DMT5_9ACTN</name>
<dbReference type="Pfam" id="PF00583">
    <property type="entry name" value="Acetyltransf_1"/>
    <property type="match status" value="1"/>
</dbReference>